<evidence type="ECO:0000313" key="4">
    <source>
        <dbReference type="EMBL" id="XDK25323.1"/>
    </source>
</evidence>
<feature type="signal peptide" evidence="2">
    <location>
        <begin position="1"/>
        <end position="19"/>
    </location>
</feature>
<dbReference type="Gene3D" id="3.90.190.10">
    <property type="entry name" value="Protein tyrosine phosphatase superfamily"/>
    <property type="match status" value="1"/>
</dbReference>
<gene>
    <name evidence="4" type="ORF">AB0763_01355</name>
</gene>
<dbReference type="RefSeq" id="WP_306102205.1">
    <property type="nucleotide sequence ID" value="NZ_CP162601.1"/>
</dbReference>
<dbReference type="EMBL" id="CP162601">
    <property type="protein sequence ID" value="XDK25323.1"/>
    <property type="molecule type" value="Genomic_DNA"/>
</dbReference>
<evidence type="ECO:0000256" key="1">
    <source>
        <dbReference type="ARBA" id="ARBA00009580"/>
    </source>
</evidence>
<feature type="domain" description="Tyrosine specific protein phosphatases" evidence="3">
    <location>
        <begin position="106"/>
        <end position="155"/>
    </location>
</feature>
<dbReference type="Pfam" id="PF22741">
    <property type="entry name" value="PTP-NADK"/>
    <property type="match status" value="1"/>
</dbReference>
<comment type="similarity">
    <text evidence="1">Belongs to the protein-tyrosine phosphatase family.</text>
</comment>
<dbReference type="CDD" id="cd14529">
    <property type="entry name" value="TpbA-like"/>
    <property type="match status" value="1"/>
</dbReference>
<name>A0AB39HG49_9VIBR</name>
<accession>A0AB39HG49</accession>
<sequence>MKKWGAVLAVIAISTSATAGGYFTWHKHLNYNFGTISEGKVYKLAAINPEKLKKYTDEYGIKTIIDLRNEITKYPSEELSAAADAIEGLNYINIRSKQTPDKHTLTAFYQVLDNPDNYPVLIHCYHGLGRTMLYTALYRIEYEGVSNEEARSKTRWLVESPIYDSSFAKGKSEGDFLINYKPRTMGMQSTLQTIATYESNPLRVRG</sequence>
<feature type="chain" id="PRO_5044337522" evidence="2">
    <location>
        <begin position="20"/>
        <end position="206"/>
    </location>
</feature>
<protein>
    <submittedName>
        <fullName evidence="4">Dual specificity protein phosphatase family protein</fullName>
    </submittedName>
</protein>
<dbReference type="AlphaFoldDB" id="A0AB39HG49"/>
<keyword evidence="2" id="KW-0732">Signal</keyword>
<evidence type="ECO:0000256" key="2">
    <source>
        <dbReference type="SAM" id="SignalP"/>
    </source>
</evidence>
<proteinExistence type="inferred from homology"/>
<dbReference type="PROSITE" id="PS50056">
    <property type="entry name" value="TYR_PHOSPHATASE_2"/>
    <property type="match status" value="1"/>
</dbReference>
<reference evidence="4" key="1">
    <citation type="submission" date="2024-07" db="EMBL/GenBank/DDBJ databases">
        <title>Genome Analysis of a Potential Novel Vibrio Species Secreting pH- and Thermo-stable Alginate Lyase and its Application in Producing Alginate Oligosaccharides.</title>
        <authorList>
            <person name="Huang H."/>
            <person name="Bao K."/>
        </authorList>
    </citation>
    <scope>NUCLEOTIDE SEQUENCE</scope>
    <source>
        <strain evidence="4">HB236076</strain>
    </source>
</reference>
<dbReference type="InterPro" id="IPR000387">
    <property type="entry name" value="Tyr_Pase_dom"/>
</dbReference>
<organism evidence="4">
    <name type="scientific">Vibrio sp. HB236076</name>
    <dbReference type="NCBI Taxonomy" id="3232307"/>
    <lineage>
        <taxon>Bacteria</taxon>
        <taxon>Pseudomonadati</taxon>
        <taxon>Pseudomonadota</taxon>
        <taxon>Gammaproteobacteria</taxon>
        <taxon>Vibrionales</taxon>
        <taxon>Vibrionaceae</taxon>
        <taxon>Vibrio</taxon>
    </lineage>
</organism>
<dbReference type="InterPro" id="IPR055214">
    <property type="entry name" value="PTP-NADK"/>
</dbReference>
<dbReference type="PANTHER" id="PTHR31126:SF1">
    <property type="entry name" value="TYROSINE SPECIFIC PROTEIN PHOSPHATASES DOMAIN-CONTAINING PROTEIN"/>
    <property type="match status" value="1"/>
</dbReference>
<evidence type="ECO:0000259" key="3">
    <source>
        <dbReference type="PROSITE" id="PS50056"/>
    </source>
</evidence>
<dbReference type="GO" id="GO:0016791">
    <property type="term" value="F:phosphatase activity"/>
    <property type="evidence" value="ECO:0007669"/>
    <property type="project" value="TreeGrafter"/>
</dbReference>
<dbReference type="PANTHER" id="PTHR31126">
    <property type="entry name" value="TYROSINE-PROTEIN PHOSPHATASE"/>
    <property type="match status" value="1"/>
</dbReference>
<dbReference type="KEGG" id="vih:AB0763_01355"/>
<dbReference type="SUPFAM" id="SSF52799">
    <property type="entry name" value="(Phosphotyrosine protein) phosphatases II"/>
    <property type="match status" value="1"/>
</dbReference>
<dbReference type="InterPro" id="IPR029021">
    <property type="entry name" value="Prot-tyrosine_phosphatase-like"/>
</dbReference>